<dbReference type="InterPro" id="IPR029045">
    <property type="entry name" value="ClpP/crotonase-like_dom_sf"/>
</dbReference>
<evidence type="ECO:0000259" key="1">
    <source>
        <dbReference type="SMART" id="SM00245"/>
    </source>
</evidence>
<dbReference type="PANTHER" id="PTHR32060:SF30">
    <property type="entry name" value="CARBOXY-TERMINAL PROCESSING PROTEASE CTPA"/>
    <property type="match status" value="1"/>
</dbReference>
<organism evidence="2 3">
    <name type="scientific">Nibrella saemangeumensis</name>
    <dbReference type="NCBI Taxonomy" id="1084526"/>
    <lineage>
        <taxon>Bacteria</taxon>
        <taxon>Pseudomonadati</taxon>
        <taxon>Bacteroidota</taxon>
        <taxon>Cytophagia</taxon>
        <taxon>Cytophagales</taxon>
        <taxon>Spirosomataceae</taxon>
        <taxon>Nibrella</taxon>
    </lineage>
</organism>
<protein>
    <recommendedName>
        <fullName evidence="1">Tail specific protease domain-containing protein</fullName>
    </recommendedName>
</protein>
<dbReference type="PANTHER" id="PTHR32060">
    <property type="entry name" value="TAIL-SPECIFIC PROTEASE"/>
    <property type="match status" value="1"/>
</dbReference>
<dbReference type="InterPro" id="IPR036034">
    <property type="entry name" value="PDZ_sf"/>
</dbReference>
<dbReference type="Proteomes" id="UP001501175">
    <property type="component" value="Unassembled WGS sequence"/>
</dbReference>
<evidence type="ECO:0000313" key="3">
    <source>
        <dbReference type="Proteomes" id="UP001501175"/>
    </source>
</evidence>
<dbReference type="Pfam" id="PF18294">
    <property type="entry name" value="Pept_S41_N"/>
    <property type="match status" value="1"/>
</dbReference>
<dbReference type="Pfam" id="PF17820">
    <property type="entry name" value="PDZ_6"/>
    <property type="match status" value="1"/>
</dbReference>
<dbReference type="CDD" id="cd07561">
    <property type="entry name" value="Peptidase_S41_CPP_like"/>
    <property type="match status" value="1"/>
</dbReference>
<comment type="caution">
    <text evidence="2">The sequence shown here is derived from an EMBL/GenBank/DDBJ whole genome shotgun (WGS) entry which is preliminary data.</text>
</comment>
<dbReference type="SMART" id="SM00245">
    <property type="entry name" value="TSPc"/>
    <property type="match status" value="1"/>
</dbReference>
<proteinExistence type="predicted"/>
<dbReference type="Gene3D" id="3.90.226.10">
    <property type="entry name" value="2-enoyl-CoA Hydratase, Chain A, domain 1"/>
    <property type="match status" value="1"/>
</dbReference>
<evidence type="ECO:0000313" key="2">
    <source>
        <dbReference type="EMBL" id="GAA4446389.1"/>
    </source>
</evidence>
<dbReference type="Gene3D" id="2.30.42.10">
    <property type="match status" value="1"/>
</dbReference>
<sequence>MTPQPSTISTSSVSDQEVNRWILENMRDYYYWNDKIPASPNTTLKPAEFFKSLLYSWDATARPDGDRFSWIQESADELKASLNGESKTDGMEFQLYRPAGTDDIYGKVLYTHPGSPAAQAGIKRGDIFYKVNGQKLTSANYSQLLYGDGSTFTYGFAKLQDGKVVTTDESKTVTAVVRQENPILMDTVYTIADKTIGYFVYNQFVPGPNGSTVNTYDNQLDAIFGKFKAKGVNELIIDFRYNPGGYVTSATNLASLIGRGVDQSKVFARKEWNKTLTPELEKQYGKDFFFDYFKTKANNIGGNLNRVYVLTTRRTASASELVINGLRPFMTVTTIGATTYGKNVGSITLDDKNKKIKWGMQPIVSKSFNALGQSDYSAGFTPSIKIDELLTQDWKQFGDINEIMLSEAIYQITGARTARRAAAPQESATVISSSITQKAGGSNMFDKAPVLETHQ</sequence>
<accession>A0ABP8M8L4</accession>
<feature type="domain" description="Tail specific protease" evidence="1">
    <location>
        <begin position="166"/>
        <end position="387"/>
    </location>
</feature>
<name>A0ABP8M8L4_9BACT</name>
<dbReference type="Pfam" id="PF03572">
    <property type="entry name" value="Peptidase_S41"/>
    <property type="match status" value="1"/>
</dbReference>
<dbReference type="SUPFAM" id="SSF52096">
    <property type="entry name" value="ClpP/crotonase"/>
    <property type="match status" value="1"/>
</dbReference>
<keyword evidence="3" id="KW-1185">Reference proteome</keyword>
<dbReference type="Gene3D" id="3.30.750.170">
    <property type="match status" value="1"/>
</dbReference>
<dbReference type="InterPro" id="IPR005151">
    <property type="entry name" value="Tail-specific_protease"/>
</dbReference>
<dbReference type="InterPro" id="IPR041613">
    <property type="entry name" value="Pept_S41_N"/>
</dbReference>
<gene>
    <name evidence="2" type="ORF">GCM10023189_01470</name>
</gene>
<dbReference type="InterPro" id="IPR041489">
    <property type="entry name" value="PDZ_6"/>
</dbReference>
<dbReference type="SUPFAM" id="SSF50156">
    <property type="entry name" value="PDZ domain-like"/>
    <property type="match status" value="1"/>
</dbReference>
<dbReference type="EMBL" id="BAABHD010000002">
    <property type="protein sequence ID" value="GAA4446389.1"/>
    <property type="molecule type" value="Genomic_DNA"/>
</dbReference>
<reference evidence="3" key="1">
    <citation type="journal article" date="2019" name="Int. J. Syst. Evol. Microbiol.">
        <title>The Global Catalogue of Microorganisms (GCM) 10K type strain sequencing project: providing services to taxonomists for standard genome sequencing and annotation.</title>
        <authorList>
            <consortium name="The Broad Institute Genomics Platform"/>
            <consortium name="The Broad Institute Genome Sequencing Center for Infectious Disease"/>
            <person name="Wu L."/>
            <person name="Ma J."/>
        </authorList>
    </citation>
    <scope>NUCLEOTIDE SEQUENCE [LARGE SCALE GENOMIC DNA]</scope>
    <source>
        <strain evidence="3">JCM 17927</strain>
    </source>
</reference>